<accession>A0A2P4ZPJ9</accession>
<gene>
    <name evidence="1" type="ORF">TGAM01_v205138</name>
</gene>
<proteinExistence type="predicted"/>
<dbReference type="EMBL" id="JPDN02000015">
    <property type="protein sequence ID" value="PON26194.1"/>
    <property type="molecule type" value="Genomic_DNA"/>
</dbReference>
<evidence type="ECO:0000313" key="1">
    <source>
        <dbReference type="EMBL" id="PON26194.1"/>
    </source>
</evidence>
<name>A0A2P4ZPJ9_9HYPO</name>
<keyword evidence="2" id="KW-1185">Reference proteome</keyword>
<organism evidence="1 2">
    <name type="scientific">Trichoderma gamsii</name>
    <dbReference type="NCBI Taxonomy" id="398673"/>
    <lineage>
        <taxon>Eukaryota</taxon>
        <taxon>Fungi</taxon>
        <taxon>Dikarya</taxon>
        <taxon>Ascomycota</taxon>
        <taxon>Pezizomycotina</taxon>
        <taxon>Sordariomycetes</taxon>
        <taxon>Hypocreomycetidae</taxon>
        <taxon>Hypocreales</taxon>
        <taxon>Hypocreaceae</taxon>
        <taxon>Trichoderma</taxon>
    </lineage>
</organism>
<comment type="caution">
    <text evidence="1">The sequence shown here is derived from an EMBL/GenBank/DDBJ whole genome shotgun (WGS) entry which is preliminary data.</text>
</comment>
<dbReference type="GeneID" id="29990563"/>
<reference evidence="1 2" key="1">
    <citation type="journal article" date="2016" name="Genome Announc.">
        <title>Draft Whole-Genome Sequence of Trichoderma gamsii T6085, a Promising Biocontrol Agent of Fusarium Head Blight on Wheat.</title>
        <authorList>
            <person name="Baroncelli R."/>
            <person name="Zapparata A."/>
            <person name="Piaggeschi G."/>
            <person name="Sarrocco S."/>
            <person name="Vannacci G."/>
        </authorList>
    </citation>
    <scope>NUCLEOTIDE SEQUENCE [LARGE SCALE GENOMIC DNA]</scope>
    <source>
        <strain evidence="1 2">T6085</strain>
    </source>
</reference>
<dbReference type="Proteomes" id="UP000054821">
    <property type="component" value="Unassembled WGS sequence"/>
</dbReference>
<sequence>MRQAPRYLGLAGAANFFLSPANPSQVLYRKTGLNQGAAVRADWPRGAAPSSCISVPRLQVHAGRTEYLSTVGACSQSTPAARVLPLQDGWEAWKTSSAVRCLLRIFPQRPALHEGVNAVATVTGFCHCGSSRGGTVSWSPDRQALARWTELSDPWAARTITLERIFRSPFRADVAVCKYEGALWSTARGQSRQGKDGPSRELSAADLLLIASTEAEAIDAMTVTTENYAVGDASMGRSAFSQSSIASGFWGFPATPFHLCCFVQSTCLNFRQTDLLVPNPSI</sequence>
<dbReference type="RefSeq" id="XP_018656289.1">
    <property type="nucleotide sequence ID" value="XM_018810480.1"/>
</dbReference>
<protein>
    <submittedName>
        <fullName evidence="1">Uncharacterized protein</fullName>
    </submittedName>
</protein>
<dbReference type="AlphaFoldDB" id="A0A2P4ZPJ9"/>
<evidence type="ECO:0000313" key="2">
    <source>
        <dbReference type="Proteomes" id="UP000054821"/>
    </source>
</evidence>